<feature type="transmembrane region" description="Helical" evidence="6">
    <location>
        <begin position="12"/>
        <end position="31"/>
    </location>
</feature>
<evidence type="ECO:0000256" key="4">
    <source>
        <dbReference type="ARBA" id="ARBA00022989"/>
    </source>
</evidence>
<dbReference type="KEGG" id="sera:Ser39006_003900"/>
<dbReference type="Proteomes" id="UP000017700">
    <property type="component" value="Chromosome"/>
</dbReference>
<evidence type="ECO:0000259" key="7">
    <source>
        <dbReference type="Pfam" id="PF00892"/>
    </source>
</evidence>
<comment type="subcellular location">
    <subcellularLocation>
        <location evidence="1">Cell membrane</location>
        <topology evidence="1">Multi-pass membrane protein</topology>
    </subcellularLocation>
</comment>
<evidence type="ECO:0000313" key="11">
    <source>
        <dbReference type="Proteomes" id="UP000233778"/>
    </source>
</evidence>
<evidence type="ECO:0000256" key="6">
    <source>
        <dbReference type="SAM" id="Phobius"/>
    </source>
</evidence>
<dbReference type="KEGG" id="serq:CWC46_03900"/>
<proteinExistence type="predicted"/>
<feature type="domain" description="EamA" evidence="7">
    <location>
        <begin position="14"/>
        <end position="135"/>
    </location>
</feature>
<feature type="transmembrane region" description="Helical" evidence="6">
    <location>
        <begin position="203"/>
        <end position="228"/>
    </location>
</feature>
<evidence type="ECO:0000256" key="2">
    <source>
        <dbReference type="ARBA" id="ARBA00022475"/>
    </source>
</evidence>
<evidence type="ECO:0000313" key="10">
    <source>
        <dbReference type="Proteomes" id="UP000017700"/>
    </source>
</evidence>
<evidence type="ECO:0000256" key="1">
    <source>
        <dbReference type="ARBA" id="ARBA00004651"/>
    </source>
</evidence>
<evidence type="ECO:0000313" key="8">
    <source>
        <dbReference type="EMBL" id="AUG99033.1"/>
    </source>
</evidence>
<dbReference type="SUPFAM" id="SSF103481">
    <property type="entry name" value="Multidrug resistance efflux transporter EmrE"/>
    <property type="match status" value="1"/>
</dbReference>
<dbReference type="Proteomes" id="UP000233778">
    <property type="component" value="Chromosome"/>
</dbReference>
<reference evidence="9" key="2">
    <citation type="submission" date="2013-09" db="EMBL/GenBank/DDBJ databases">
        <authorList>
            <person name="Wang G."/>
            <person name="Yang Y."/>
            <person name="Su Y."/>
        </authorList>
    </citation>
    <scope>NUCLEOTIDE SEQUENCE</scope>
    <source>
        <strain evidence="9">ATCC 39006</strain>
    </source>
</reference>
<dbReference type="EMBL" id="CP025084">
    <property type="protein sequence ID" value="AUH03348.1"/>
    <property type="molecule type" value="Genomic_DNA"/>
</dbReference>
<feature type="transmembrane region" description="Helical" evidence="6">
    <location>
        <begin position="37"/>
        <end position="55"/>
    </location>
</feature>
<keyword evidence="5 6" id="KW-0472">Membrane</keyword>
<accession>A0A2I5TFL7</accession>
<dbReference type="GO" id="GO:0016020">
    <property type="term" value="C:membrane"/>
    <property type="evidence" value="ECO:0007669"/>
    <property type="project" value="InterPro"/>
</dbReference>
<organism evidence="9 10">
    <name type="scientific">Serratia sp. (strain ATCC 39006)</name>
    <name type="common">Prodigiosinella confusarubida</name>
    <dbReference type="NCBI Taxonomy" id="104623"/>
    <lineage>
        <taxon>Bacteria</taxon>
        <taxon>Pseudomonadati</taxon>
        <taxon>Pseudomonadota</taxon>
        <taxon>Gammaproteobacteria</taxon>
        <taxon>Enterobacterales</taxon>
        <taxon>Pectobacteriaceae</taxon>
        <taxon>Prodigiosinella</taxon>
    </lineage>
</organism>
<dbReference type="InterPro" id="IPR037185">
    <property type="entry name" value="EmrE-like"/>
</dbReference>
<feature type="transmembrane region" description="Helical" evidence="6">
    <location>
        <begin position="177"/>
        <end position="197"/>
    </location>
</feature>
<dbReference type="InterPro" id="IPR000620">
    <property type="entry name" value="EamA_dom"/>
</dbReference>
<reference evidence="9" key="4">
    <citation type="submission" date="2017-11" db="EMBL/GenBank/DDBJ databases">
        <title>Complete genome sequence of Serratia sp. ATCC 39006.</title>
        <authorList>
            <person name="Hampton H.G."/>
            <person name="Jackson S.A."/>
            <person name="Jauregui R."/>
            <person name="Poulter G.T.M."/>
            <person name="Salmond G.P.C."/>
            <person name="Fineran P.C."/>
        </authorList>
    </citation>
    <scope>NUCLEOTIDE SEQUENCE</scope>
    <source>
        <strain evidence="9">ATCC 39006</strain>
    </source>
</reference>
<keyword evidence="10" id="KW-1185">Reference proteome</keyword>
<keyword evidence="3 6" id="KW-0812">Transmembrane</keyword>
<gene>
    <name evidence="8" type="ORF">CWC46_03900</name>
    <name evidence="9" type="ORF">Ser39006_003900</name>
</gene>
<name>A0A2I5TFL7_SERS3</name>
<dbReference type="Pfam" id="PF00892">
    <property type="entry name" value="EamA"/>
    <property type="match status" value="1"/>
</dbReference>
<evidence type="ECO:0000256" key="5">
    <source>
        <dbReference type="ARBA" id="ARBA00023136"/>
    </source>
</evidence>
<feature type="transmembrane region" description="Helical" evidence="6">
    <location>
        <begin position="150"/>
        <end position="170"/>
    </location>
</feature>
<keyword evidence="4 6" id="KW-1133">Transmembrane helix</keyword>
<feature type="transmembrane region" description="Helical" evidence="6">
    <location>
        <begin position="121"/>
        <end position="138"/>
    </location>
</feature>
<feature type="transmembrane region" description="Helical" evidence="6">
    <location>
        <begin position="96"/>
        <end position="114"/>
    </location>
</feature>
<sequence length="293" mass="32136">MTHLQRARPLAYQCISIIASAVSAVLAKVALQQISTSAFLLVFAIISALISFPYITFKSFYRFFTSWYGILAIATNLVAMFMFYQGLKGLDPGSHAFLSRTQIAFGFLLSHWIFNEKFNPTRIGIAIVCIFSSLISTWPAPNTPWPWDAVLITSFSAFLFALNFAILKLVSISASPATIIFCYNVVLIPFLAVQVKIDLLDSLITIPFSFIFAFTSAVSASLSLFFYIKSVCHLSFFESNTLRAINPYIVALIALPFFPMPLTAINVIGALAMTGALLVLTLTNKAPSNSSSA</sequence>
<dbReference type="EMBL" id="CP025085">
    <property type="protein sequence ID" value="AUG99033.1"/>
    <property type="molecule type" value="Genomic_DNA"/>
</dbReference>
<dbReference type="RefSeq" id="WP_021013509.1">
    <property type="nucleotide sequence ID" value="NZ_CP025084.1"/>
</dbReference>
<protein>
    <recommendedName>
        <fullName evidence="7">EamA domain-containing protein</fullName>
    </recommendedName>
</protein>
<keyword evidence="2" id="KW-1003">Cell membrane</keyword>
<feature type="transmembrane region" description="Helical" evidence="6">
    <location>
        <begin position="67"/>
        <end position="84"/>
    </location>
</feature>
<evidence type="ECO:0000313" key="9">
    <source>
        <dbReference type="EMBL" id="AUH03348.1"/>
    </source>
</evidence>
<reference evidence="8 11" key="3">
    <citation type="submission" date="2017-11" db="EMBL/GenBank/DDBJ databases">
        <title>Complete genome sequence of Serratia sp. ATCC 39006 LacA.</title>
        <authorList>
            <person name="Hampton H.G."/>
            <person name="Jackson S.A."/>
            <person name="Jauregui R."/>
            <person name="Poulter G.T.M."/>
            <person name="Salmond G.P.C."/>
            <person name="Fineran P.C."/>
        </authorList>
    </citation>
    <scope>NUCLEOTIDE SEQUENCE [LARGE SCALE GENOMIC DNA]</scope>
    <source>
        <strain evidence="8 11">ATCC 39006</strain>
    </source>
</reference>
<dbReference type="AlphaFoldDB" id="A0A2I5TFL7"/>
<reference evidence="9 10" key="1">
    <citation type="journal article" date="2013" name="Genome Announc.">
        <title>Draft genome sequence of Serratia sp. strain ATCC 39006, a model bacterium for analysis of the biosynthesis and regulation of prodigiosin, a carbapenem, and gas vesicles.</title>
        <authorList>
            <person name="Fineran P.C."/>
            <person name="Iglesias Cans M.C."/>
            <person name="Ramsay J.P."/>
            <person name="Wilf N.M."/>
            <person name="Cossyleon D."/>
            <person name="McNeil M.B."/>
            <person name="Williamson N.R."/>
            <person name="Monson R.E."/>
            <person name="Becher S.A."/>
            <person name="Stanton J.A."/>
            <person name="Brugger K."/>
            <person name="Brown S.D."/>
            <person name="Salmond G.P."/>
        </authorList>
    </citation>
    <scope>NUCLEOTIDE SEQUENCE [LARGE SCALE GENOMIC DNA]</scope>
    <source>
        <strain evidence="9">ATCC 39006</strain>
        <strain evidence="10">ATCC 39006 / SC 11482</strain>
    </source>
</reference>
<evidence type="ECO:0000256" key="3">
    <source>
        <dbReference type="ARBA" id="ARBA00022692"/>
    </source>
</evidence>